<sequence length="27" mass="3220">MKETQLLRYKIILKESFELILTVLSPL</sequence>
<proteinExistence type="predicted"/>
<protein>
    <submittedName>
        <fullName evidence="1">Uncharacterized protein</fullName>
    </submittedName>
</protein>
<accession>A0A0K2VIA4</accession>
<name>A0A0K2VIA4_LEPSM</name>
<reference evidence="1" key="1">
    <citation type="submission" date="2014-05" db="EMBL/GenBank/DDBJ databases">
        <authorList>
            <person name="Chronopoulou M."/>
        </authorList>
    </citation>
    <scope>NUCLEOTIDE SEQUENCE</scope>
    <source>
        <tissue evidence="1">Whole organism</tissue>
    </source>
</reference>
<evidence type="ECO:0000313" key="1">
    <source>
        <dbReference type="EMBL" id="CDW50075.1"/>
    </source>
</evidence>
<dbReference type="EMBL" id="HACA01032714">
    <property type="protein sequence ID" value="CDW50075.1"/>
    <property type="molecule type" value="Transcribed_RNA"/>
</dbReference>
<dbReference type="AlphaFoldDB" id="A0A0K2VIA4"/>
<organism evidence="1">
    <name type="scientific">Lepeophtheirus salmonis</name>
    <name type="common">Salmon louse</name>
    <name type="synonym">Caligus salmonis</name>
    <dbReference type="NCBI Taxonomy" id="72036"/>
    <lineage>
        <taxon>Eukaryota</taxon>
        <taxon>Metazoa</taxon>
        <taxon>Ecdysozoa</taxon>
        <taxon>Arthropoda</taxon>
        <taxon>Crustacea</taxon>
        <taxon>Multicrustacea</taxon>
        <taxon>Hexanauplia</taxon>
        <taxon>Copepoda</taxon>
        <taxon>Siphonostomatoida</taxon>
        <taxon>Caligidae</taxon>
        <taxon>Lepeophtheirus</taxon>
    </lineage>
</organism>